<gene>
    <name evidence="2" type="ORF">HYH03_014591</name>
</gene>
<dbReference type="EMBL" id="JAEHOE010000107">
    <property type="protein sequence ID" value="KAG2486792.1"/>
    <property type="molecule type" value="Genomic_DNA"/>
</dbReference>
<dbReference type="CDD" id="cd00104">
    <property type="entry name" value="KAZAL_FS"/>
    <property type="match status" value="1"/>
</dbReference>
<reference evidence="2" key="1">
    <citation type="journal article" date="2020" name="bioRxiv">
        <title>Comparative genomics of Chlamydomonas.</title>
        <authorList>
            <person name="Craig R.J."/>
            <person name="Hasan A.R."/>
            <person name="Ness R.W."/>
            <person name="Keightley P.D."/>
        </authorList>
    </citation>
    <scope>NUCLEOTIDE SEQUENCE</scope>
    <source>
        <strain evidence="2">CCAP 11/70</strain>
    </source>
</reference>
<evidence type="ECO:0000313" key="3">
    <source>
        <dbReference type="Proteomes" id="UP000612055"/>
    </source>
</evidence>
<organism evidence="2 3">
    <name type="scientific">Edaphochlamys debaryana</name>
    <dbReference type="NCBI Taxonomy" id="47281"/>
    <lineage>
        <taxon>Eukaryota</taxon>
        <taxon>Viridiplantae</taxon>
        <taxon>Chlorophyta</taxon>
        <taxon>core chlorophytes</taxon>
        <taxon>Chlorophyceae</taxon>
        <taxon>CS clade</taxon>
        <taxon>Chlamydomonadales</taxon>
        <taxon>Chlamydomonadales incertae sedis</taxon>
        <taxon>Edaphochlamys</taxon>
    </lineage>
</organism>
<name>A0A836BS54_9CHLO</name>
<accession>A0A836BS54</accession>
<comment type="caution">
    <text evidence="2">The sequence shown here is derived from an EMBL/GenBank/DDBJ whole genome shotgun (WGS) entry which is preliminary data.</text>
</comment>
<dbReference type="AlphaFoldDB" id="A0A836BS54"/>
<dbReference type="OrthoDB" id="529793at2759"/>
<proteinExistence type="predicted"/>
<keyword evidence="3" id="KW-1185">Reference proteome</keyword>
<dbReference type="Gene3D" id="3.30.60.30">
    <property type="match status" value="1"/>
</dbReference>
<feature type="domain" description="Kazal-like" evidence="1">
    <location>
        <begin position="1"/>
        <end position="36"/>
    </location>
</feature>
<dbReference type="InterPro" id="IPR002350">
    <property type="entry name" value="Kazal_dom"/>
</dbReference>
<dbReference type="PROSITE" id="PS51465">
    <property type="entry name" value="KAZAL_2"/>
    <property type="match status" value="1"/>
</dbReference>
<evidence type="ECO:0000313" key="2">
    <source>
        <dbReference type="EMBL" id="KAG2486792.1"/>
    </source>
</evidence>
<evidence type="ECO:0000259" key="1">
    <source>
        <dbReference type="PROSITE" id="PS51465"/>
    </source>
</evidence>
<dbReference type="Proteomes" id="UP000612055">
    <property type="component" value="Unassembled WGS sequence"/>
</dbReference>
<sequence length="223" mass="23717">MIYAPVCVNGKTYGNLCMARCALGQGIHYTQGECPVVDLNPIPKNCPSRIAVKCMDTVNPATKEVVPCNGPYKPGSPNGALPVCPTKKTVYCFADPCQVSSCPAHPDAACYSSYCAVARSYQGVPWGPCGALYLDSTGKAIKDCYSLEVSDITHAAIYRGVELPGCTPIFYDPVTGNLLDCTPKNRRHLRAAAREVASPPVGCGHRSSWQQSMQLAAISCGAH</sequence>
<protein>
    <recommendedName>
        <fullName evidence="1">Kazal-like domain-containing protein</fullName>
    </recommendedName>
</protein>